<feature type="region of interest" description="Disordered" evidence="4">
    <location>
        <begin position="587"/>
        <end position="608"/>
    </location>
</feature>
<dbReference type="InterPro" id="IPR001451">
    <property type="entry name" value="Hexapep"/>
</dbReference>
<dbReference type="PANTHER" id="PTHR23416:SF23">
    <property type="entry name" value="ACETYLTRANSFERASE C18B11.09C-RELATED"/>
    <property type="match status" value="1"/>
</dbReference>
<dbReference type="EMBL" id="BAAAOH010000001">
    <property type="protein sequence ID" value="GAA1972249.1"/>
    <property type="molecule type" value="Genomic_DNA"/>
</dbReference>
<dbReference type="Proteomes" id="UP001500326">
    <property type="component" value="Unassembled WGS sequence"/>
</dbReference>
<name>A0ABP5D147_9MICO</name>
<evidence type="ECO:0000256" key="4">
    <source>
        <dbReference type="SAM" id="MobiDB-lite"/>
    </source>
</evidence>
<comment type="similarity">
    <text evidence="1">Belongs to the transferase hexapeptide repeat family.</text>
</comment>
<dbReference type="RefSeq" id="WP_344057339.1">
    <property type="nucleotide sequence ID" value="NZ_BAAAOH010000001.1"/>
</dbReference>
<evidence type="ECO:0008006" key="7">
    <source>
        <dbReference type="Google" id="ProtNLM"/>
    </source>
</evidence>
<sequence length="608" mass="65254">MEQSNDETVRRLDFLPWEYDAASDEGSRQRQRQDRLASVGAVIGSNVFIAPNAAVYCDDGLKVGDRTYIAALAYLTGNLTFGADCSVNPFAVIRGEITMGDGVRIGAHTSILGFNHRMSPDAPVFTQGIFSKGITIGDDVWIGSNATILDGVRVGSHVVIAAGAIVTKDVADWAVVAGNPARQLRDRRDHVKPATPDLESRLGAFGRALPEQIGDVLGRSFDDGRFNDRPKIAGPLAPAIRPWCDAIELAHLVSGEPPLGFDADDLARRLTALQDPVTGLIPDGDISDRGLEDPARYAQEDRPFDGSAGYHILSVGYALDLLGRTFAHPIEIVHSLGDRELVAALESRDWGAHAWASGAAVDSIGTAIAINMRDFGHRFDDGGVGPLYALMGWLNARSNAATGMWGSRQDDTGWLQPVNGFYRLTRGTYAQFGLGLPHPDASIRTVLEHAADPFLDTADGCTACNILDIIHPLWLAAKQTGQGRAEGRLWARTQLEKALAHWVDGAGFAFAPRSRGADGVPGLQGTEMWLTIVWLLADYLGLSEELGYRPAGVHNPDPIVGLVPIDEAADIMGMRLTSRHGYSSAVSRLPRMTSSGSALPTTESSRPS</sequence>
<dbReference type="PROSITE" id="PS00101">
    <property type="entry name" value="HEXAPEP_TRANSFERASES"/>
    <property type="match status" value="1"/>
</dbReference>
<gene>
    <name evidence="5" type="ORF">GCM10009777_00240</name>
</gene>
<evidence type="ECO:0000313" key="5">
    <source>
        <dbReference type="EMBL" id="GAA1972249.1"/>
    </source>
</evidence>
<organism evidence="5 6">
    <name type="scientific">Microbacterium pumilum</name>
    <dbReference type="NCBI Taxonomy" id="344165"/>
    <lineage>
        <taxon>Bacteria</taxon>
        <taxon>Bacillati</taxon>
        <taxon>Actinomycetota</taxon>
        <taxon>Actinomycetes</taxon>
        <taxon>Micrococcales</taxon>
        <taxon>Microbacteriaceae</taxon>
        <taxon>Microbacterium</taxon>
    </lineage>
</organism>
<accession>A0ABP5D147</accession>
<dbReference type="CDD" id="cd04647">
    <property type="entry name" value="LbH_MAT_like"/>
    <property type="match status" value="1"/>
</dbReference>
<proteinExistence type="inferred from homology"/>
<dbReference type="PANTHER" id="PTHR23416">
    <property type="entry name" value="SIALIC ACID SYNTHASE-RELATED"/>
    <property type="match status" value="1"/>
</dbReference>
<dbReference type="Gene3D" id="2.160.10.10">
    <property type="entry name" value="Hexapeptide repeat proteins"/>
    <property type="match status" value="1"/>
</dbReference>
<evidence type="ECO:0000256" key="3">
    <source>
        <dbReference type="ARBA" id="ARBA00022737"/>
    </source>
</evidence>
<keyword evidence="6" id="KW-1185">Reference proteome</keyword>
<comment type="caution">
    <text evidence="5">The sequence shown here is derived from an EMBL/GenBank/DDBJ whole genome shotgun (WGS) entry which is preliminary data.</text>
</comment>
<dbReference type="Pfam" id="PF00132">
    <property type="entry name" value="Hexapep"/>
    <property type="match status" value="1"/>
</dbReference>
<evidence type="ECO:0000256" key="1">
    <source>
        <dbReference type="ARBA" id="ARBA00007274"/>
    </source>
</evidence>
<keyword evidence="3" id="KW-0677">Repeat</keyword>
<evidence type="ECO:0000313" key="6">
    <source>
        <dbReference type="Proteomes" id="UP001500326"/>
    </source>
</evidence>
<dbReference type="SUPFAM" id="SSF51161">
    <property type="entry name" value="Trimeric LpxA-like enzymes"/>
    <property type="match status" value="1"/>
</dbReference>
<dbReference type="InterPro" id="IPR018357">
    <property type="entry name" value="Hexapep_transf_CS"/>
</dbReference>
<protein>
    <recommendedName>
        <fullName evidence="7">Acetyltransferase</fullName>
    </recommendedName>
</protein>
<keyword evidence="2" id="KW-0808">Transferase</keyword>
<dbReference type="InterPro" id="IPR051159">
    <property type="entry name" value="Hexapeptide_acetyltransf"/>
</dbReference>
<evidence type="ECO:0000256" key="2">
    <source>
        <dbReference type="ARBA" id="ARBA00022679"/>
    </source>
</evidence>
<dbReference type="InterPro" id="IPR011004">
    <property type="entry name" value="Trimer_LpxA-like_sf"/>
</dbReference>
<reference evidence="6" key="1">
    <citation type="journal article" date="2019" name="Int. J. Syst. Evol. Microbiol.">
        <title>The Global Catalogue of Microorganisms (GCM) 10K type strain sequencing project: providing services to taxonomists for standard genome sequencing and annotation.</title>
        <authorList>
            <consortium name="The Broad Institute Genomics Platform"/>
            <consortium name="The Broad Institute Genome Sequencing Center for Infectious Disease"/>
            <person name="Wu L."/>
            <person name="Ma J."/>
        </authorList>
    </citation>
    <scope>NUCLEOTIDE SEQUENCE [LARGE SCALE GENOMIC DNA]</scope>
    <source>
        <strain evidence="6">JCM 14902</strain>
    </source>
</reference>